<dbReference type="OrthoDB" id="10265743at2759"/>
<keyword evidence="3" id="KW-1185">Reference proteome</keyword>
<sequence length="158" mass="17711">MSIVPAVELATTNKVADDRTKFELLVLIERFLAASPCKKAARILRHEIEENGLLPVRHDYQGCTHPRTYRDVVSELLPNAPSLLEMIQRLAMLADASVPPSVRGLPLRLISNKRNCLTRTAESAARKDFSSRMLARSPVPDHIVNTVRLVYLPNSNFL</sequence>
<accession>A0A368EW38</accession>
<dbReference type="AlphaFoldDB" id="A0A368EW38"/>
<dbReference type="EMBL" id="JOJR01024683">
    <property type="protein sequence ID" value="RCN23901.1"/>
    <property type="molecule type" value="Genomic_DNA"/>
</dbReference>
<name>A0A368EW38_ANCCA</name>
<dbReference type="STRING" id="29170.A0A368EW38"/>
<organism evidence="2 3">
    <name type="scientific">Ancylostoma caninum</name>
    <name type="common">Dog hookworm</name>
    <dbReference type="NCBI Taxonomy" id="29170"/>
    <lineage>
        <taxon>Eukaryota</taxon>
        <taxon>Metazoa</taxon>
        <taxon>Ecdysozoa</taxon>
        <taxon>Nematoda</taxon>
        <taxon>Chromadorea</taxon>
        <taxon>Rhabditida</taxon>
        <taxon>Rhabditina</taxon>
        <taxon>Rhabditomorpha</taxon>
        <taxon>Strongyloidea</taxon>
        <taxon>Ancylostomatidae</taxon>
        <taxon>Ancylostomatinae</taxon>
        <taxon>Ancylostoma</taxon>
    </lineage>
</organism>
<dbReference type="GO" id="GO:0005634">
    <property type="term" value="C:nucleus"/>
    <property type="evidence" value="ECO:0007669"/>
    <property type="project" value="TreeGrafter"/>
</dbReference>
<gene>
    <name evidence="2" type="ORF">ANCCAN_30409</name>
</gene>
<dbReference type="GO" id="GO:0006357">
    <property type="term" value="P:regulation of transcription by RNA polymerase II"/>
    <property type="evidence" value="ECO:0007669"/>
    <property type="project" value="TreeGrafter"/>
</dbReference>
<dbReference type="Proteomes" id="UP000252519">
    <property type="component" value="Unassembled WGS sequence"/>
</dbReference>
<dbReference type="Pfam" id="PF25437">
    <property type="entry name" value="BRWD1_N"/>
    <property type="match status" value="1"/>
</dbReference>
<evidence type="ECO:0000313" key="2">
    <source>
        <dbReference type="EMBL" id="RCN23901.1"/>
    </source>
</evidence>
<dbReference type="PANTHER" id="PTHR16266">
    <property type="entry name" value="WD REPEAT DOMAIN 9"/>
    <property type="match status" value="1"/>
</dbReference>
<reference evidence="2 3" key="1">
    <citation type="submission" date="2014-10" db="EMBL/GenBank/DDBJ databases">
        <title>Draft genome of the hookworm Ancylostoma caninum.</title>
        <authorList>
            <person name="Mitreva M."/>
        </authorList>
    </citation>
    <scope>NUCLEOTIDE SEQUENCE [LARGE SCALE GENOMIC DNA]</scope>
    <source>
        <strain evidence="2 3">Baltimore</strain>
    </source>
</reference>
<dbReference type="InterPro" id="IPR052060">
    <property type="entry name" value="Bromo_WD_repeat"/>
</dbReference>
<evidence type="ECO:0000313" key="3">
    <source>
        <dbReference type="Proteomes" id="UP000252519"/>
    </source>
</evidence>
<feature type="domain" description="BRWD/PHIP N-terminal" evidence="1">
    <location>
        <begin position="13"/>
        <end position="92"/>
    </location>
</feature>
<comment type="caution">
    <text evidence="2">The sequence shown here is derived from an EMBL/GenBank/DDBJ whole genome shotgun (WGS) entry which is preliminary data.</text>
</comment>
<evidence type="ECO:0000259" key="1">
    <source>
        <dbReference type="Pfam" id="PF25437"/>
    </source>
</evidence>
<dbReference type="GO" id="GO:0007010">
    <property type="term" value="P:cytoskeleton organization"/>
    <property type="evidence" value="ECO:0007669"/>
    <property type="project" value="TreeGrafter"/>
</dbReference>
<dbReference type="InterPro" id="IPR057452">
    <property type="entry name" value="BRWD/PHIP_N"/>
</dbReference>
<protein>
    <recommendedName>
        <fullName evidence="1">BRWD/PHIP N-terminal domain-containing protein</fullName>
    </recommendedName>
</protein>
<dbReference type="GO" id="GO:0008360">
    <property type="term" value="P:regulation of cell shape"/>
    <property type="evidence" value="ECO:0007669"/>
    <property type="project" value="TreeGrafter"/>
</dbReference>
<proteinExistence type="predicted"/>
<dbReference type="PANTHER" id="PTHR16266:SF17">
    <property type="entry name" value="BRWD3"/>
    <property type="match status" value="1"/>
</dbReference>